<dbReference type="AlphaFoldDB" id="A0AAD2JW36"/>
<organism evidence="1 2">
    <name type="scientific">Mycena citricolor</name>
    <dbReference type="NCBI Taxonomy" id="2018698"/>
    <lineage>
        <taxon>Eukaryota</taxon>
        <taxon>Fungi</taxon>
        <taxon>Dikarya</taxon>
        <taxon>Basidiomycota</taxon>
        <taxon>Agaricomycotina</taxon>
        <taxon>Agaricomycetes</taxon>
        <taxon>Agaricomycetidae</taxon>
        <taxon>Agaricales</taxon>
        <taxon>Marasmiineae</taxon>
        <taxon>Mycenaceae</taxon>
        <taxon>Mycena</taxon>
    </lineage>
</organism>
<dbReference type="EMBL" id="CAVNYO010000044">
    <property type="protein sequence ID" value="CAK5263679.1"/>
    <property type="molecule type" value="Genomic_DNA"/>
</dbReference>
<keyword evidence="2" id="KW-1185">Reference proteome</keyword>
<reference evidence="1" key="1">
    <citation type="submission" date="2023-11" db="EMBL/GenBank/DDBJ databases">
        <authorList>
            <person name="De Vega J J."/>
            <person name="De Vega J J."/>
        </authorList>
    </citation>
    <scope>NUCLEOTIDE SEQUENCE</scope>
</reference>
<evidence type="ECO:0000313" key="1">
    <source>
        <dbReference type="EMBL" id="CAK5263679.1"/>
    </source>
</evidence>
<name>A0AAD2JW36_9AGAR</name>
<dbReference type="Proteomes" id="UP001295794">
    <property type="component" value="Unassembled WGS sequence"/>
</dbReference>
<protein>
    <submittedName>
        <fullName evidence="1">Uncharacterized protein</fullName>
    </submittedName>
</protein>
<evidence type="ECO:0000313" key="2">
    <source>
        <dbReference type="Proteomes" id="UP001295794"/>
    </source>
</evidence>
<comment type="caution">
    <text evidence="1">The sequence shown here is derived from an EMBL/GenBank/DDBJ whole genome shotgun (WGS) entry which is preliminary data.</text>
</comment>
<sequence length="74" mass="8192">AKQRRPRRRGLSRYIWKRSLYKLSCATKAADKHALASAGIDGMFLCPSDKAPLRSWTGGPCARQAAAQHPRAAR</sequence>
<feature type="non-terminal residue" evidence="1">
    <location>
        <position position="1"/>
    </location>
</feature>
<accession>A0AAD2JW36</accession>
<proteinExistence type="predicted"/>
<gene>
    <name evidence="1" type="ORF">MYCIT1_LOCUS3240</name>
</gene>